<evidence type="ECO:0000313" key="2">
    <source>
        <dbReference type="EMBL" id="NMH27337.1"/>
    </source>
</evidence>
<dbReference type="AlphaFoldDB" id="A0A972FSS7"/>
<dbReference type="PANTHER" id="PTHR13847:SF201">
    <property type="entry name" value="PUTATIBE OXIDOREDUCTASE"/>
    <property type="match status" value="1"/>
</dbReference>
<dbReference type="Proteomes" id="UP000712080">
    <property type="component" value="Unassembled WGS sequence"/>
</dbReference>
<proteinExistence type="predicted"/>
<dbReference type="InterPro" id="IPR036188">
    <property type="entry name" value="FAD/NAD-bd_sf"/>
</dbReference>
<feature type="domain" description="FAD dependent oxidoreductase" evidence="1">
    <location>
        <begin position="30"/>
        <end position="380"/>
    </location>
</feature>
<dbReference type="Pfam" id="PF01266">
    <property type="entry name" value="DAO"/>
    <property type="match status" value="1"/>
</dbReference>
<reference evidence="2" key="1">
    <citation type="submission" date="2020-02" db="EMBL/GenBank/DDBJ databases">
        <title>Flavobacterium sp. genome.</title>
        <authorList>
            <person name="Jung H.S."/>
            <person name="Baek J.H."/>
            <person name="Jeon C.O."/>
        </authorList>
    </citation>
    <scope>NUCLEOTIDE SEQUENCE</scope>
    <source>
        <strain evidence="2">SE-s28</strain>
    </source>
</reference>
<accession>A0A972FSS7</accession>
<evidence type="ECO:0000313" key="3">
    <source>
        <dbReference type="Proteomes" id="UP000712080"/>
    </source>
</evidence>
<evidence type="ECO:0000259" key="1">
    <source>
        <dbReference type="Pfam" id="PF01266"/>
    </source>
</evidence>
<dbReference type="EMBL" id="JAAMPU010000100">
    <property type="protein sequence ID" value="NMH27337.1"/>
    <property type="molecule type" value="Genomic_DNA"/>
</dbReference>
<dbReference type="RefSeq" id="WP_169526340.1">
    <property type="nucleotide sequence ID" value="NZ_JAAMPU010000100.1"/>
</dbReference>
<comment type="caution">
    <text evidence="2">The sequence shown here is derived from an EMBL/GenBank/DDBJ whole genome shotgun (WGS) entry which is preliminary data.</text>
</comment>
<dbReference type="PANTHER" id="PTHR13847">
    <property type="entry name" value="SARCOSINE DEHYDROGENASE-RELATED"/>
    <property type="match status" value="1"/>
</dbReference>
<keyword evidence="3" id="KW-1185">Reference proteome</keyword>
<dbReference type="GO" id="GO:0005737">
    <property type="term" value="C:cytoplasm"/>
    <property type="evidence" value="ECO:0007669"/>
    <property type="project" value="TreeGrafter"/>
</dbReference>
<sequence>MKLNSGYPFWLIRDGLPFTYPKLDKDISCDLLILGGGISGALVRYSLIQAGLDPVLIDGRTIGLGSTCASTALLQYEIDTPLHQLREMIGIEKADRAFHLCNQSITDIASIANKIGHSDFEYKDSLYFAAYKKDVPFLKKEFEARKQAGFNVKWIDEKEVRDAFGFSSPAAILSHHGAQLDAYAFAHSLLQQCPDCRIFDRTPVVQVDHHDKGVTLTTASGNTIKCKTLIYATGYEVEQMLGPSVVKLLSTYAVISEQYNKSDFWNDGTLLWNTADPYLYLRTTSDGRILIGGRDVDFYNPAKRDKMLPKKVRQLTSDFQKLFPDKAFIPEFSWTGTFGSTKDGLPYIGKHPDYKNAYFALGFGGNGITFSQVAAVILADILTGRENPDVDLFSFGR</sequence>
<gene>
    <name evidence="2" type="ORF">G6047_04765</name>
</gene>
<protein>
    <submittedName>
        <fullName evidence="2">FAD-binding oxidoreductase</fullName>
    </submittedName>
</protein>
<dbReference type="InterPro" id="IPR006076">
    <property type="entry name" value="FAD-dep_OxRdtase"/>
</dbReference>
<organism evidence="2 3">
    <name type="scientific">Flavobacterium silvaticum</name>
    <dbReference type="NCBI Taxonomy" id="1852020"/>
    <lineage>
        <taxon>Bacteria</taxon>
        <taxon>Pseudomonadati</taxon>
        <taxon>Bacteroidota</taxon>
        <taxon>Flavobacteriia</taxon>
        <taxon>Flavobacteriales</taxon>
        <taxon>Flavobacteriaceae</taxon>
        <taxon>Flavobacterium</taxon>
    </lineage>
</organism>
<dbReference type="Gene3D" id="3.30.9.10">
    <property type="entry name" value="D-Amino Acid Oxidase, subunit A, domain 2"/>
    <property type="match status" value="1"/>
</dbReference>
<dbReference type="SUPFAM" id="SSF51905">
    <property type="entry name" value="FAD/NAD(P)-binding domain"/>
    <property type="match status" value="1"/>
</dbReference>
<name>A0A972FSS7_9FLAO</name>
<dbReference type="Gene3D" id="3.50.50.60">
    <property type="entry name" value="FAD/NAD(P)-binding domain"/>
    <property type="match status" value="1"/>
</dbReference>